<keyword evidence="13" id="KW-1185">Reference proteome</keyword>
<sequence length="511" mass="55704">MAGGGLAVQHGGKEYPGKLTGRVLLTCIIAATGGLIFGYDLGISGGVTSMDSFLKKFFPAVYEKESSVKPSDDQYCKFNSQTLTLFTSSLYLAALVSSVFASAVTRLLGRRITMLSGGILFCCGALVNAFAEHVWMLILGRLLLGFGIGCANQSVPIYVSEMAPYKYRGGLNMLFQLSITIGILAANILNYFFAKIQGGWGWRLSLGGAAVPAIIIIVGSLTLPETPNSLIERNKYEEAKQQLLRIRGVPNVDEEYNDLIAASEASKKVKHPWAALLSRKYRPQLVFSIGIPAFQQLTGMNVITFYAPVLFKTLGFGNSASLMSAVITGSVNALATLVSIFTVDKVGRRKLFLEGGAQMFICQVIIGVAIAIKFGLSGNPGKLQDWYAYGLVCFICIYVAGFAWSWGPLGWLVPSEIFPLEVRSAAQSVNVSVNMIFTFAIAQVFTAMLCHVKFGLFLVFAACVIVMNVFVYKLLPETKGVPIEEMSIVWRRHPYWRKFVPDDDVKPGQEA</sequence>
<dbReference type="NCBIfam" id="TIGR00879">
    <property type="entry name" value="SP"/>
    <property type="match status" value="1"/>
</dbReference>
<evidence type="ECO:0000313" key="12">
    <source>
        <dbReference type="EMBL" id="KAF3448485.1"/>
    </source>
</evidence>
<dbReference type="InterPro" id="IPR020846">
    <property type="entry name" value="MFS_dom"/>
</dbReference>
<keyword evidence="3 9" id="KW-0813">Transport</keyword>
<feature type="transmembrane region" description="Helical" evidence="10">
    <location>
        <begin position="355"/>
        <end position="374"/>
    </location>
</feature>
<keyword evidence="6" id="KW-0769">Symport</keyword>
<evidence type="ECO:0000256" key="3">
    <source>
        <dbReference type="ARBA" id="ARBA00022448"/>
    </source>
</evidence>
<feature type="transmembrane region" description="Helical" evidence="10">
    <location>
        <begin position="23"/>
        <end position="43"/>
    </location>
</feature>
<dbReference type="GO" id="GO:0015293">
    <property type="term" value="F:symporter activity"/>
    <property type="evidence" value="ECO:0007669"/>
    <property type="project" value="UniProtKB-KW"/>
</dbReference>
<dbReference type="InterPro" id="IPR005829">
    <property type="entry name" value="Sugar_transporter_CS"/>
</dbReference>
<keyword evidence="7 10" id="KW-1133">Transmembrane helix</keyword>
<dbReference type="AlphaFoldDB" id="A0A8K0HAR7"/>
<keyword evidence="8 10" id="KW-0472">Membrane</keyword>
<feature type="domain" description="Major facilitator superfamily (MFS) profile" evidence="11">
    <location>
        <begin position="26"/>
        <end position="479"/>
    </location>
</feature>
<dbReference type="OrthoDB" id="5296287at2759"/>
<evidence type="ECO:0000256" key="2">
    <source>
        <dbReference type="ARBA" id="ARBA00010992"/>
    </source>
</evidence>
<feature type="transmembrane region" description="Helical" evidence="10">
    <location>
        <begin position="386"/>
        <end position="407"/>
    </location>
</feature>
<dbReference type="GO" id="GO:0015145">
    <property type="term" value="F:monosaccharide transmembrane transporter activity"/>
    <property type="evidence" value="ECO:0007669"/>
    <property type="project" value="InterPro"/>
</dbReference>
<evidence type="ECO:0000256" key="1">
    <source>
        <dbReference type="ARBA" id="ARBA00004141"/>
    </source>
</evidence>
<dbReference type="SUPFAM" id="SSF103473">
    <property type="entry name" value="MFS general substrate transporter"/>
    <property type="match status" value="1"/>
</dbReference>
<comment type="caution">
    <text evidence="12">The sequence shown here is derived from an EMBL/GenBank/DDBJ whole genome shotgun (WGS) entry which is preliminary data.</text>
</comment>
<feature type="transmembrane region" description="Helical" evidence="10">
    <location>
        <begin position="428"/>
        <end position="448"/>
    </location>
</feature>
<dbReference type="PRINTS" id="PR00171">
    <property type="entry name" value="SUGRTRNSPORT"/>
</dbReference>
<dbReference type="GO" id="GO:0016020">
    <property type="term" value="C:membrane"/>
    <property type="evidence" value="ECO:0007669"/>
    <property type="project" value="UniProtKB-SubCell"/>
</dbReference>
<evidence type="ECO:0000256" key="10">
    <source>
        <dbReference type="SAM" id="Phobius"/>
    </source>
</evidence>
<dbReference type="PROSITE" id="PS50850">
    <property type="entry name" value="MFS"/>
    <property type="match status" value="1"/>
</dbReference>
<feature type="transmembrane region" description="Helical" evidence="10">
    <location>
        <begin position="285"/>
        <end position="307"/>
    </location>
</feature>
<dbReference type="Pfam" id="PF00083">
    <property type="entry name" value="Sugar_tr"/>
    <property type="match status" value="1"/>
</dbReference>
<feature type="transmembrane region" description="Helical" evidence="10">
    <location>
        <begin position="112"/>
        <end position="131"/>
    </location>
</feature>
<evidence type="ECO:0000256" key="5">
    <source>
        <dbReference type="ARBA" id="ARBA00022692"/>
    </source>
</evidence>
<dbReference type="PANTHER" id="PTHR23500">
    <property type="entry name" value="SOLUTE CARRIER FAMILY 2, FACILITATED GLUCOSE TRANSPORTER"/>
    <property type="match status" value="1"/>
</dbReference>
<evidence type="ECO:0000259" key="11">
    <source>
        <dbReference type="PROSITE" id="PS50850"/>
    </source>
</evidence>
<dbReference type="PROSITE" id="PS00217">
    <property type="entry name" value="SUGAR_TRANSPORT_2"/>
    <property type="match status" value="1"/>
</dbReference>
<dbReference type="InterPro" id="IPR005828">
    <property type="entry name" value="MFS_sugar_transport-like"/>
</dbReference>
<name>A0A8K0HAR7_9ROSA</name>
<evidence type="ECO:0000256" key="7">
    <source>
        <dbReference type="ARBA" id="ARBA00022989"/>
    </source>
</evidence>
<evidence type="ECO:0000256" key="8">
    <source>
        <dbReference type="ARBA" id="ARBA00023136"/>
    </source>
</evidence>
<proteinExistence type="inferred from homology"/>
<gene>
    <name evidence="12" type="ORF">FNV43_RR09198</name>
</gene>
<comment type="subcellular location">
    <subcellularLocation>
        <location evidence="1">Membrane</location>
        <topology evidence="1">Multi-pass membrane protein</topology>
    </subcellularLocation>
</comment>
<dbReference type="InterPro" id="IPR003663">
    <property type="entry name" value="Sugar/inositol_transpt"/>
</dbReference>
<feature type="transmembrane region" description="Helical" evidence="10">
    <location>
        <begin position="454"/>
        <end position="475"/>
    </location>
</feature>
<dbReference type="Gene3D" id="1.20.1250.20">
    <property type="entry name" value="MFS general substrate transporter like domains"/>
    <property type="match status" value="1"/>
</dbReference>
<dbReference type="PANTHER" id="PTHR23500:SF477">
    <property type="entry name" value="MAJOR FACILITATOR SUPERFAMILY (MFS) PROFILE DOMAIN-CONTAINING PROTEIN"/>
    <property type="match status" value="1"/>
</dbReference>
<dbReference type="InterPro" id="IPR045262">
    <property type="entry name" value="STP/PLT_plant"/>
</dbReference>
<reference evidence="12" key="1">
    <citation type="submission" date="2020-03" db="EMBL/GenBank/DDBJ databases">
        <title>A high-quality chromosome-level genome assembly of a woody plant with both climbing and erect habits, Rhamnella rubrinervis.</title>
        <authorList>
            <person name="Lu Z."/>
            <person name="Yang Y."/>
            <person name="Zhu X."/>
            <person name="Sun Y."/>
        </authorList>
    </citation>
    <scope>NUCLEOTIDE SEQUENCE</scope>
    <source>
        <strain evidence="12">BYM</strain>
        <tissue evidence="12">Leaf</tissue>
    </source>
</reference>
<comment type="similarity">
    <text evidence="2 9">Belongs to the major facilitator superfamily. Sugar transporter (TC 2.A.1.1) family.</text>
</comment>
<keyword evidence="5 10" id="KW-0812">Transmembrane</keyword>
<dbReference type="PROSITE" id="PS00216">
    <property type="entry name" value="SUGAR_TRANSPORT_1"/>
    <property type="match status" value="1"/>
</dbReference>
<dbReference type="CDD" id="cd17361">
    <property type="entry name" value="MFS_STP"/>
    <property type="match status" value="1"/>
</dbReference>
<evidence type="ECO:0000313" key="13">
    <source>
        <dbReference type="Proteomes" id="UP000796880"/>
    </source>
</evidence>
<protein>
    <recommendedName>
        <fullName evidence="11">Major facilitator superfamily (MFS) profile domain-containing protein</fullName>
    </recommendedName>
</protein>
<keyword evidence="4" id="KW-0762">Sugar transport</keyword>
<evidence type="ECO:0000256" key="6">
    <source>
        <dbReference type="ARBA" id="ARBA00022847"/>
    </source>
</evidence>
<organism evidence="12 13">
    <name type="scientific">Rhamnella rubrinervis</name>
    <dbReference type="NCBI Taxonomy" id="2594499"/>
    <lineage>
        <taxon>Eukaryota</taxon>
        <taxon>Viridiplantae</taxon>
        <taxon>Streptophyta</taxon>
        <taxon>Embryophyta</taxon>
        <taxon>Tracheophyta</taxon>
        <taxon>Spermatophyta</taxon>
        <taxon>Magnoliopsida</taxon>
        <taxon>eudicotyledons</taxon>
        <taxon>Gunneridae</taxon>
        <taxon>Pentapetalae</taxon>
        <taxon>rosids</taxon>
        <taxon>fabids</taxon>
        <taxon>Rosales</taxon>
        <taxon>Rhamnaceae</taxon>
        <taxon>rhamnoid group</taxon>
        <taxon>Rhamneae</taxon>
        <taxon>Rhamnella</taxon>
    </lineage>
</organism>
<feature type="transmembrane region" description="Helical" evidence="10">
    <location>
        <begin position="200"/>
        <end position="223"/>
    </location>
</feature>
<dbReference type="FunFam" id="1.20.1250.20:FF:000002">
    <property type="entry name" value="Sugar transport protein 13"/>
    <property type="match status" value="1"/>
</dbReference>
<evidence type="ECO:0000256" key="9">
    <source>
        <dbReference type="RuleBase" id="RU003346"/>
    </source>
</evidence>
<feature type="transmembrane region" description="Helical" evidence="10">
    <location>
        <begin position="83"/>
        <end position="105"/>
    </location>
</feature>
<dbReference type="InterPro" id="IPR036259">
    <property type="entry name" value="MFS_trans_sf"/>
</dbReference>
<feature type="transmembrane region" description="Helical" evidence="10">
    <location>
        <begin position="319"/>
        <end position="343"/>
    </location>
</feature>
<dbReference type="EMBL" id="VOIH02000004">
    <property type="protein sequence ID" value="KAF3448485.1"/>
    <property type="molecule type" value="Genomic_DNA"/>
</dbReference>
<dbReference type="Proteomes" id="UP000796880">
    <property type="component" value="Unassembled WGS sequence"/>
</dbReference>
<feature type="transmembrane region" description="Helical" evidence="10">
    <location>
        <begin position="171"/>
        <end position="194"/>
    </location>
</feature>
<accession>A0A8K0HAR7</accession>
<dbReference type="InterPro" id="IPR044778">
    <property type="entry name" value="MFS_STP/MST-like_plant"/>
</dbReference>
<evidence type="ECO:0000256" key="4">
    <source>
        <dbReference type="ARBA" id="ARBA00022597"/>
    </source>
</evidence>